<evidence type="ECO:0000313" key="2">
    <source>
        <dbReference type="Proteomes" id="UP001164042"/>
    </source>
</evidence>
<gene>
    <name evidence="1" type="ORF">OF801_00150</name>
</gene>
<proteinExistence type="predicted"/>
<protein>
    <submittedName>
        <fullName evidence="1">Uncharacterized protein</fullName>
    </submittedName>
</protein>
<name>A0AA46TW44_9LACT</name>
<reference evidence="1" key="1">
    <citation type="submission" date="2022-10" db="EMBL/GenBank/DDBJ databases">
        <title>Genome assembly of Lactococcus garvieae isolates from cricket gut.</title>
        <authorList>
            <person name="Luecke A.R."/>
            <person name="Brown A.M.V."/>
            <person name="Wakeman C.A."/>
        </authorList>
    </citation>
    <scope>NUCLEOTIDE SEQUENCE</scope>
    <source>
        <strain evidence="1">Alexii-11_2</strain>
    </source>
</reference>
<dbReference type="RefSeq" id="WP_264308231.1">
    <property type="nucleotide sequence ID" value="NZ_CP109635.1"/>
</dbReference>
<evidence type="ECO:0000313" key="1">
    <source>
        <dbReference type="EMBL" id="UYT10384.1"/>
    </source>
</evidence>
<accession>A0AA46TW44</accession>
<organism evidence="1 2">
    <name type="scientific">Lactococcus garvieae</name>
    <dbReference type="NCBI Taxonomy" id="1363"/>
    <lineage>
        <taxon>Bacteria</taxon>
        <taxon>Bacillati</taxon>
        <taxon>Bacillota</taxon>
        <taxon>Bacilli</taxon>
        <taxon>Lactobacillales</taxon>
        <taxon>Streptococcaceae</taxon>
        <taxon>Lactococcus</taxon>
    </lineage>
</organism>
<dbReference type="AlphaFoldDB" id="A0AA46TW44"/>
<dbReference type="EMBL" id="CP109635">
    <property type="protein sequence ID" value="UYT10384.1"/>
    <property type="molecule type" value="Genomic_DNA"/>
</dbReference>
<dbReference type="Proteomes" id="UP001164042">
    <property type="component" value="Chromosome"/>
</dbReference>
<sequence length="132" mass="14892">MTKNLNLALNDNTIKLGELNFDRAQFNLPKHFKVDFSKARFPKEKGKAVLSALDANTALALEKAGVDISQLKTITIEVYSGLEEIRDYKEDNKQAVIELNNPQVKLLWDIGMGSWRGVKLVTDKMTLVNEDK</sequence>